<evidence type="ECO:0000256" key="7">
    <source>
        <dbReference type="SAM" id="Phobius"/>
    </source>
</evidence>
<keyword evidence="6 7" id="KW-0472">Membrane</keyword>
<dbReference type="GO" id="GO:0005886">
    <property type="term" value="C:plasma membrane"/>
    <property type="evidence" value="ECO:0007669"/>
    <property type="project" value="UniProtKB-SubCell"/>
</dbReference>
<name>A0A2U9IJD0_9CREN</name>
<comment type="subcellular location">
    <subcellularLocation>
        <location evidence="1">Cell membrane</location>
        <topology evidence="1">Multi-pass membrane protein</topology>
    </subcellularLocation>
</comment>
<sequence>MGFFTAPAPNTSFGIQAPIIQINQYPLWAEYTALALYFTEVPGMLMAIIGIMEVTGKYRAFTRRSSVAVFIGAILALVFFDLDLGRPSAGITAPLRALSYLPFSWMARGVIFVSGLLLFSFLYMVISLLRVNNKWIRGGIAIVGVFAGIFSTVYSGFELSAATGIPFWNNGGLPVLYLAAGIFTASGLAYLLALVGKSEEMIRARLTTTKLMFYSSIAILVSWFLFLANVNRLYVFNEVAFNYLLSQVTFYADLALSLLSLIISGVGYMSISRLLMFGIKQKPPQTAIGEMPLADLPTLVKYLMIAAAIFALVAGYFARADILYAGQYAYQVAPMTPFQYVSNQPIPIGSFGWRG</sequence>
<dbReference type="InterPro" id="IPR005614">
    <property type="entry name" value="NrfD-like"/>
</dbReference>
<dbReference type="RefSeq" id="WP_110379029.1">
    <property type="nucleotide sequence ID" value="NZ_CP029288.2"/>
</dbReference>
<dbReference type="KEGG" id="asul:DFR86_00310"/>
<comment type="similarity">
    <text evidence="2">Belongs to the NrfD family.</text>
</comment>
<evidence type="ECO:0000256" key="5">
    <source>
        <dbReference type="ARBA" id="ARBA00022989"/>
    </source>
</evidence>
<feature type="transmembrane region" description="Helical" evidence="7">
    <location>
        <begin position="211"/>
        <end position="230"/>
    </location>
</feature>
<keyword evidence="5 7" id="KW-1133">Transmembrane helix</keyword>
<feature type="transmembrane region" description="Helical" evidence="7">
    <location>
        <begin position="250"/>
        <end position="271"/>
    </location>
</feature>
<dbReference type="GeneID" id="36836365"/>
<feature type="transmembrane region" description="Helical" evidence="7">
    <location>
        <begin position="299"/>
        <end position="318"/>
    </location>
</feature>
<evidence type="ECO:0000313" key="9">
    <source>
        <dbReference type="Proteomes" id="UP000248410"/>
    </source>
</evidence>
<evidence type="ECO:0000256" key="2">
    <source>
        <dbReference type="ARBA" id="ARBA00008929"/>
    </source>
</evidence>
<evidence type="ECO:0000256" key="1">
    <source>
        <dbReference type="ARBA" id="ARBA00004651"/>
    </source>
</evidence>
<feature type="transmembrane region" description="Helical" evidence="7">
    <location>
        <begin position="105"/>
        <end position="126"/>
    </location>
</feature>
<proteinExistence type="inferred from homology"/>
<organism evidence="8 9">
    <name type="scientific">Acidianus sulfidivorans JP7</name>
    <dbReference type="NCBI Taxonomy" id="619593"/>
    <lineage>
        <taxon>Archaea</taxon>
        <taxon>Thermoproteota</taxon>
        <taxon>Thermoprotei</taxon>
        <taxon>Sulfolobales</taxon>
        <taxon>Sulfolobaceae</taxon>
        <taxon>Acidianus</taxon>
    </lineage>
</organism>
<feature type="transmembrane region" description="Helical" evidence="7">
    <location>
        <begin position="34"/>
        <end position="55"/>
    </location>
</feature>
<protein>
    <submittedName>
        <fullName evidence="8">Nitrite reductase</fullName>
    </submittedName>
</protein>
<accession>A0A2U9IJD0</accession>
<dbReference type="PANTHER" id="PTHR34856:SF2">
    <property type="entry name" value="PROTEIN NRFD"/>
    <property type="match status" value="1"/>
</dbReference>
<dbReference type="Pfam" id="PF03916">
    <property type="entry name" value="NrfD"/>
    <property type="match status" value="1"/>
</dbReference>
<evidence type="ECO:0000256" key="3">
    <source>
        <dbReference type="ARBA" id="ARBA00022475"/>
    </source>
</evidence>
<keyword evidence="4 7" id="KW-0812">Transmembrane</keyword>
<reference evidence="8 9" key="1">
    <citation type="submission" date="2018-05" db="EMBL/GenBank/DDBJ databases">
        <title>Complete Genome Sequences of Extremely Thermoacidophilic, Metal-Mobilizing Type-Strain Members of the Archaeal Family Sulfolobaceae: Acidianus brierleyi DSM-1651T, Acidianus sulfidivorans DSM-18786T, Metallosphaera hakonensis DSM-7519T, and Metallosphaera prunae DSM-10039T.</title>
        <authorList>
            <person name="Counts J.A."/>
            <person name="Kelly R.M."/>
        </authorList>
    </citation>
    <scope>NUCLEOTIDE SEQUENCE [LARGE SCALE GENOMIC DNA]</scope>
    <source>
        <strain evidence="8 9">JP7</strain>
    </source>
</reference>
<dbReference type="AlphaFoldDB" id="A0A2U9IJD0"/>
<gene>
    <name evidence="8" type="ORF">DFR86_00310</name>
</gene>
<dbReference type="Gene3D" id="1.20.1630.10">
    <property type="entry name" value="Formate dehydrogenase/DMSO reductase domain"/>
    <property type="match status" value="1"/>
</dbReference>
<dbReference type="EMBL" id="CP029288">
    <property type="protein sequence ID" value="AWR96139.1"/>
    <property type="molecule type" value="Genomic_DNA"/>
</dbReference>
<evidence type="ECO:0000256" key="6">
    <source>
        <dbReference type="ARBA" id="ARBA00023136"/>
    </source>
</evidence>
<feature type="transmembrane region" description="Helical" evidence="7">
    <location>
        <begin position="138"/>
        <end position="157"/>
    </location>
</feature>
<dbReference type="PANTHER" id="PTHR34856">
    <property type="entry name" value="PROTEIN NRFD"/>
    <property type="match status" value="1"/>
</dbReference>
<feature type="transmembrane region" description="Helical" evidence="7">
    <location>
        <begin position="177"/>
        <end position="195"/>
    </location>
</feature>
<dbReference type="Proteomes" id="UP000248410">
    <property type="component" value="Chromosome"/>
</dbReference>
<feature type="transmembrane region" description="Helical" evidence="7">
    <location>
        <begin position="67"/>
        <end position="85"/>
    </location>
</feature>
<keyword evidence="9" id="KW-1185">Reference proteome</keyword>
<evidence type="ECO:0000313" key="8">
    <source>
        <dbReference type="EMBL" id="AWR96139.1"/>
    </source>
</evidence>
<evidence type="ECO:0000256" key="4">
    <source>
        <dbReference type="ARBA" id="ARBA00022692"/>
    </source>
</evidence>
<dbReference type="OrthoDB" id="33426at2157"/>
<dbReference type="InterPro" id="IPR052049">
    <property type="entry name" value="Electron_transfer_protein"/>
</dbReference>
<keyword evidence="3" id="KW-1003">Cell membrane</keyword>